<sequence>MSSEPDSSYGLEQRRPLESGEKHDMDDDDLSMLPAHLQSFRDGLLDFKHFIGLRAAMLIAEETKEDIIPLSAYKPDGVGKLERARESEFVEIAQSLAAGAQTIDAQDEYEWRNLFRTVMTGRMDSTSCGSNMHKSIACADNEIWRADETSDPPAPPITVPTSGLYFGFSVQEADQRAAKGFKNDPSFDNYTRKRLAQLLTQGLHCLLHYPSPVDEAMAKTASKELQPHLVCFPWAMLEARGRHGTFKFPETEDASFANAVSRVSATASMAISMFESLAKFADEKHDAQHIPPVIAITSVGANTTVWLTYCETVDDKLRDHNMINIWQGNIRKMWDAIQFCRIVDNLFFWAQHCLKPMVTQYLSQWRQRYCPDVPRIHSLLEKDTKTSEMVHQIQDHLSFLGLSPNEDLPALVRQAVVFQGVLKSSNNELKADLTAKEESKLPTGISLPSRPRENSLAVPLSSLTEPQQGIHPKVGLKGKENLPNTDLSAGEIEEGTVETFYTNDNLTLPLKPHPKHQTPVHSLKDKGKEPAGETSIVPEDKNAILTNVLTNKPTSSNSKMFLFPAGRWEETFFEPGQMKNSSAEASLFRPLSRPQFRLIRMNLARDQPIVEPLPTPTYTGFKAKIPWRGKNIIVRLPPAPPSNASIGVSPGK</sequence>
<reference evidence="2 3" key="1">
    <citation type="submission" date="2016-05" db="EMBL/GenBank/DDBJ databases">
        <title>A degradative enzymes factory behind the ericoid mycorrhizal symbiosis.</title>
        <authorList>
            <consortium name="DOE Joint Genome Institute"/>
            <person name="Martino E."/>
            <person name="Morin E."/>
            <person name="Grelet G."/>
            <person name="Kuo A."/>
            <person name="Kohler A."/>
            <person name="Daghino S."/>
            <person name="Barry K."/>
            <person name="Choi C."/>
            <person name="Cichocki N."/>
            <person name="Clum A."/>
            <person name="Copeland A."/>
            <person name="Hainaut M."/>
            <person name="Haridas S."/>
            <person name="Labutti K."/>
            <person name="Lindquist E."/>
            <person name="Lipzen A."/>
            <person name="Khouja H.-R."/>
            <person name="Murat C."/>
            <person name="Ohm R."/>
            <person name="Olson A."/>
            <person name="Spatafora J."/>
            <person name="Veneault-Fourrey C."/>
            <person name="Henrissat B."/>
            <person name="Grigoriev I."/>
            <person name="Martin F."/>
            <person name="Perotto S."/>
        </authorList>
    </citation>
    <scope>NUCLEOTIDE SEQUENCE [LARGE SCALE GENOMIC DNA]</scope>
    <source>
        <strain evidence="2 3">UAMH 7357</strain>
    </source>
</reference>
<proteinExistence type="predicted"/>
<dbReference type="AlphaFoldDB" id="A0A2J6QKL4"/>
<dbReference type="OrthoDB" id="5081713at2759"/>
<protein>
    <submittedName>
        <fullName evidence="2">Uncharacterized protein</fullName>
    </submittedName>
</protein>
<feature type="region of interest" description="Disordered" evidence="1">
    <location>
        <begin position="511"/>
        <end position="536"/>
    </location>
</feature>
<evidence type="ECO:0000313" key="2">
    <source>
        <dbReference type="EMBL" id="PMD26815.1"/>
    </source>
</evidence>
<accession>A0A2J6QKL4</accession>
<organism evidence="2 3">
    <name type="scientific">Hyaloscypha hepaticicola</name>
    <dbReference type="NCBI Taxonomy" id="2082293"/>
    <lineage>
        <taxon>Eukaryota</taxon>
        <taxon>Fungi</taxon>
        <taxon>Dikarya</taxon>
        <taxon>Ascomycota</taxon>
        <taxon>Pezizomycotina</taxon>
        <taxon>Leotiomycetes</taxon>
        <taxon>Helotiales</taxon>
        <taxon>Hyaloscyphaceae</taxon>
        <taxon>Hyaloscypha</taxon>
    </lineage>
</organism>
<keyword evidence="3" id="KW-1185">Reference proteome</keyword>
<feature type="compositionally biased region" description="Basic and acidic residues" evidence="1">
    <location>
        <begin position="12"/>
        <end position="25"/>
    </location>
</feature>
<gene>
    <name evidence="2" type="ORF">NA56DRAFT_744126</name>
</gene>
<name>A0A2J6QKL4_9HELO</name>
<dbReference type="Proteomes" id="UP000235672">
    <property type="component" value="Unassembled WGS sequence"/>
</dbReference>
<feature type="compositionally biased region" description="Basic and acidic residues" evidence="1">
    <location>
        <begin position="522"/>
        <end position="531"/>
    </location>
</feature>
<feature type="region of interest" description="Disordered" evidence="1">
    <location>
        <begin position="1"/>
        <end position="29"/>
    </location>
</feature>
<dbReference type="EMBL" id="KZ613467">
    <property type="protein sequence ID" value="PMD26815.1"/>
    <property type="molecule type" value="Genomic_DNA"/>
</dbReference>
<evidence type="ECO:0000256" key="1">
    <source>
        <dbReference type="SAM" id="MobiDB-lite"/>
    </source>
</evidence>
<evidence type="ECO:0000313" key="3">
    <source>
        <dbReference type="Proteomes" id="UP000235672"/>
    </source>
</evidence>